<evidence type="ECO:0000259" key="6">
    <source>
        <dbReference type="PROSITE" id="PS50089"/>
    </source>
</evidence>
<keyword evidence="3" id="KW-0862">Zinc</keyword>
<evidence type="ECO:0000256" key="3">
    <source>
        <dbReference type="ARBA" id="ARBA00022833"/>
    </source>
</evidence>
<dbReference type="InterPro" id="IPR001841">
    <property type="entry name" value="Znf_RING"/>
</dbReference>
<reference evidence="7 8" key="1">
    <citation type="journal article" date="2019" name="Nat. Ecol. Evol.">
        <title>Megaphylogeny resolves global patterns of mushroom evolution.</title>
        <authorList>
            <person name="Varga T."/>
            <person name="Krizsan K."/>
            <person name="Foldi C."/>
            <person name="Dima B."/>
            <person name="Sanchez-Garcia M."/>
            <person name="Sanchez-Ramirez S."/>
            <person name="Szollosi G.J."/>
            <person name="Szarkandi J.G."/>
            <person name="Papp V."/>
            <person name="Albert L."/>
            <person name="Andreopoulos W."/>
            <person name="Angelini C."/>
            <person name="Antonin V."/>
            <person name="Barry K.W."/>
            <person name="Bougher N.L."/>
            <person name="Buchanan P."/>
            <person name="Buyck B."/>
            <person name="Bense V."/>
            <person name="Catcheside P."/>
            <person name="Chovatia M."/>
            <person name="Cooper J."/>
            <person name="Damon W."/>
            <person name="Desjardin D."/>
            <person name="Finy P."/>
            <person name="Geml J."/>
            <person name="Haridas S."/>
            <person name="Hughes K."/>
            <person name="Justo A."/>
            <person name="Karasinski D."/>
            <person name="Kautmanova I."/>
            <person name="Kiss B."/>
            <person name="Kocsube S."/>
            <person name="Kotiranta H."/>
            <person name="LaButti K.M."/>
            <person name="Lechner B.E."/>
            <person name="Liimatainen K."/>
            <person name="Lipzen A."/>
            <person name="Lukacs Z."/>
            <person name="Mihaltcheva S."/>
            <person name="Morgado L.N."/>
            <person name="Niskanen T."/>
            <person name="Noordeloos M.E."/>
            <person name="Ohm R.A."/>
            <person name="Ortiz-Santana B."/>
            <person name="Ovrebo C."/>
            <person name="Racz N."/>
            <person name="Riley R."/>
            <person name="Savchenko A."/>
            <person name="Shiryaev A."/>
            <person name="Soop K."/>
            <person name="Spirin V."/>
            <person name="Szebenyi C."/>
            <person name="Tomsovsky M."/>
            <person name="Tulloss R.E."/>
            <person name="Uehling J."/>
            <person name="Grigoriev I.V."/>
            <person name="Vagvolgyi C."/>
            <person name="Papp T."/>
            <person name="Martin F.M."/>
            <person name="Miettinen O."/>
            <person name="Hibbett D.S."/>
            <person name="Nagy L.G."/>
        </authorList>
    </citation>
    <scope>NUCLEOTIDE SEQUENCE [LARGE SCALE GENOMIC DNA]</scope>
    <source>
        <strain evidence="7 8">CBS 166.37</strain>
    </source>
</reference>
<keyword evidence="2 4" id="KW-0863">Zinc-finger</keyword>
<dbReference type="EMBL" id="ML213591">
    <property type="protein sequence ID" value="TFK43572.1"/>
    <property type="molecule type" value="Genomic_DNA"/>
</dbReference>
<organism evidence="7 8">
    <name type="scientific">Crucibulum laeve</name>
    <dbReference type="NCBI Taxonomy" id="68775"/>
    <lineage>
        <taxon>Eukaryota</taxon>
        <taxon>Fungi</taxon>
        <taxon>Dikarya</taxon>
        <taxon>Basidiomycota</taxon>
        <taxon>Agaricomycotina</taxon>
        <taxon>Agaricomycetes</taxon>
        <taxon>Agaricomycetidae</taxon>
        <taxon>Agaricales</taxon>
        <taxon>Agaricineae</taxon>
        <taxon>Nidulariaceae</taxon>
        <taxon>Crucibulum</taxon>
    </lineage>
</organism>
<dbReference type="InterPro" id="IPR018957">
    <property type="entry name" value="Znf_C3HC4_RING-type"/>
</dbReference>
<evidence type="ECO:0000313" key="8">
    <source>
        <dbReference type="Proteomes" id="UP000308652"/>
    </source>
</evidence>
<evidence type="ECO:0000256" key="5">
    <source>
        <dbReference type="SAM" id="MobiDB-lite"/>
    </source>
</evidence>
<dbReference type="OrthoDB" id="8062037at2759"/>
<accession>A0A5C3ME10</accession>
<evidence type="ECO:0000256" key="4">
    <source>
        <dbReference type="PROSITE-ProRule" id="PRU00175"/>
    </source>
</evidence>
<feature type="region of interest" description="Disordered" evidence="5">
    <location>
        <begin position="206"/>
        <end position="225"/>
    </location>
</feature>
<evidence type="ECO:0000256" key="2">
    <source>
        <dbReference type="ARBA" id="ARBA00022771"/>
    </source>
</evidence>
<dbReference type="Proteomes" id="UP000308652">
    <property type="component" value="Unassembled WGS sequence"/>
</dbReference>
<evidence type="ECO:0000256" key="1">
    <source>
        <dbReference type="ARBA" id="ARBA00022723"/>
    </source>
</evidence>
<keyword evidence="8" id="KW-1185">Reference proteome</keyword>
<dbReference type="Gene3D" id="3.30.40.10">
    <property type="entry name" value="Zinc/RING finger domain, C3HC4 (zinc finger)"/>
    <property type="match status" value="1"/>
</dbReference>
<dbReference type="InterPro" id="IPR013083">
    <property type="entry name" value="Znf_RING/FYVE/PHD"/>
</dbReference>
<dbReference type="GO" id="GO:0008270">
    <property type="term" value="F:zinc ion binding"/>
    <property type="evidence" value="ECO:0007669"/>
    <property type="project" value="UniProtKB-KW"/>
</dbReference>
<protein>
    <recommendedName>
        <fullName evidence="6">RING-type domain-containing protein</fullName>
    </recommendedName>
</protein>
<dbReference type="AlphaFoldDB" id="A0A5C3ME10"/>
<dbReference type="Pfam" id="PF00097">
    <property type="entry name" value="zf-C3HC4"/>
    <property type="match status" value="1"/>
</dbReference>
<sequence>MDDGHRSVEERQAQTHSMLNLHEMEAAHDFLTELLQSMPAGKLNPSQIRLLLQDLPKLTENQVIDLGHKESPCPICFTSYLALLSEEETALAMDSPAHPAEELGVTRLSQAWQCGHLFCRRDISKWIQEGHDSCPMCRRLLVEPSSSSDSQSSESGVPAEAANIFAQFLRPTDPETPAVGNEHPLSAPFNASFDHDVAFQLFGLRHPSSHQAEEDDRNQYSGMYS</sequence>
<feature type="domain" description="RING-type" evidence="6">
    <location>
        <begin position="73"/>
        <end position="138"/>
    </location>
</feature>
<dbReference type="STRING" id="68775.A0A5C3ME10"/>
<name>A0A5C3ME10_9AGAR</name>
<proteinExistence type="predicted"/>
<evidence type="ECO:0000313" key="7">
    <source>
        <dbReference type="EMBL" id="TFK43572.1"/>
    </source>
</evidence>
<dbReference type="PROSITE" id="PS50089">
    <property type="entry name" value="ZF_RING_2"/>
    <property type="match status" value="1"/>
</dbReference>
<keyword evidence="1" id="KW-0479">Metal-binding</keyword>
<dbReference type="SUPFAM" id="SSF57850">
    <property type="entry name" value="RING/U-box"/>
    <property type="match status" value="1"/>
</dbReference>
<gene>
    <name evidence="7" type="ORF">BDQ12DRAFT_675192</name>
</gene>